<gene>
    <name evidence="2" type="ORF">LAWI1_G001129</name>
</gene>
<dbReference type="InterPro" id="IPR010730">
    <property type="entry name" value="HET"/>
</dbReference>
<comment type="caution">
    <text evidence="2">The sequence shown here is derived from an EMBL/GenBank/DDBJ whole genome shotgun (WGS) entry which is preliminary data.</text>
</comment>
<dbReference type="Proteomes" id="UP000315522">
    <property type="component" value="Unassembled WGS sequence"/>
</dbReference>
<reference evidence="2 3" key="1">
    <citation type="submission" date="2018-05" db="EMBL/GenBank/DDBJ databases">
        <title>Genome sequencing and assembly of the regulated plant pathogen Lachnellula willkommii and related sister species for the development of diagnostic species identification markers.</title>
        <authorList>
            <person name="Giroux E."/>
            <person name="Bilodeau G."/>
        </authorList>
    </citation>
    <scope>NUCLEOTIDE SEQUENCE [LARGE SCALE GENOMIC DNA]</scope>
    <source>
        <strain evidence="2 3">CBS 172.35</strain>
    </source>
</reference>
<sequence length="523" mass="58891">MALNQIPDNDPDHPRWLLDLDEWLILPYQEIVLNQGGPPEYGIISYTWGRYYTGNQAPDKVPSGIMWNVPSVSAFSLEDARNVMGSMRKRYVWWDWMCVPQGSAPDLSPELLQAKGQEIGKQMKIYRGAKASIVWVHRTDWNAESPLRTLLKDGIPPPGGDFIGFFTAISDILGEIRTTEPWLGSIWTLQEGVLLSKTALLDRNGTTLEDDRFMHNGGKASVIDLTAGLTGLVIRVAAAFMRLSNPEDAKDENAPDAVLIEFLKQADNYVYVAGVLATIMRSGLVAYAQDSPLYVLSGKTSRFSSQPEDYCWALLGALDLELANTWYHKGSDMDRVKAVFFQELLQRWQWPLFLVAKVSNPVEYDVLSWPERIVDGKMLPLGIYFDVFWKKNLPALSWIDNGKDKTQPDMIILDNTKSDQACTFWKLAQPGLGRVYEQTSIVEETNAMVQIRPVGELLPTENRLYLPIADLGPQFERSGARCIEIESLDENTGRFLGVVDLWIAEEDVVQVTFADFRLLGSMV</sequence>
<evidence type="ECO:0000313" key="3">
    <source>
        <dbReference type="Proteomes" id="UP000315522"/>
    </source>
</evidence>
<dbReference type="AlphaFoldDB" id="A0A559MKB5"/>
<evidence type="ECO:0000259" key="1">
    <source>
        <dbReference type="Pfam" id="PF06985"/>
    </source>
</evidence>
<protein>
    <recommendedName>
        <fullName evidence="1">Heterokaryon incompatibility domain-containing protein</fullName>
    </recommendedName>
</protein>
<keyword evidence="3" id="KW-1185">Reference proteome</keyword>
<organism evidence="2 3">
    <name type="scientific">Lachnellula willkommii</name>
    <dbReference type="NCBI Taxonomy" id="215461"/>
    <lineage>
        <taxon>Eukaryota</taxon>
        <taxon>Fungi</taxon>
        <taxon>Dikarya</taxon>
        <taxon>Ascomycota</taxon>
        <taxon>Pezizomycotina</taxon>
        <taxon>Leotiomycetes</taxon>
        <taxon>Helotiales</taxon>
        <taxon>Lachnaceae</taxon>
        <taxon>Lachnellula</taxon>
    </lineage>
</organism>
<evidence type="ECO:0000313" key="2">
    <source>
        <dbReference type="EMBL" id="TVY93394.1"/>
    </source>
</evidence>
<accession>A0A559MKB5</accession>
<dbReference type="EMBL" id="QGML01000140">
    <property type="protein sequence ID" value="TVY93394.1"/>
    <property type="molecule type" value="Genomic_DNA"/>
</dbReference>
<proteinExistence type="predicted"/>
<name>A0A559MKB5_9HELO</name>
<dbReference type="Pfam" id="PF06985">
    <property type="entry name" value="HET"/>
    <property type="match status" value="1"/>
</dbReference>
<feature type="domain" description="Heterokaryon incompatibility" evidence="1">
    <location>
        <begin position="41"/>
        <end position="149"/>
    </location>
</feature>